<sequence length="243" mass="26887">MAESFIERNPWFPGVAVAVGLFILATCITLFLRHRDKDSKHLDYRVMSDTPIFSGSDRPHHLKVTYFDESVSDPRVTFVRLKNTGKQVIRPADVLTKFTISRGQAKLLDTKLMNGSAMDLVHFDRDATTGQLELELKTLNAHDWFELRLIYDGGVSDRLLVSGRLDGQTRPSAVYRERDRKQIIFDVLSGLAAMGLGAGIVIGVSSAVQGFGSNSTSLAVVVTLITCIALAMLALEFITIERD</sequence>
<dbReference type="AlphaFoldDB" id="A0A0H5SB33"/>
<protein>
    <recommendedName>
        <fullName evidence="4">Transmembrane protein</fullName>
    </recommendedName>
</protein>
<accession>A0A0H5SB33</accession>
<evidence type="ECO:0000313" key="2">
    <source>
        <dbReference type="EMBL" id="CRZ18629.1"/>
    </source>
</evidence>
<evidence type="ECO:0000256" key="1">
    <source>
        <dbReference type="SAM" id="Phobius"/>
    </source>
</evidence>
<gene>
    <name evidence="2" type="ORF">BN2156_05534</name>
</gene>
<dbReference type="RefSeq" id="WP_131725215.1">
    <property type="nucleotide sequence ID" value="NZ_CWKH01000003.1"/>
</dbReference>
<feature type="transmembrane region" description="Helical" evidence="1">
    <location>
        <begin position="12"/>
        <end position="32"/>
    </location>
</feature>
<evidence type="ECO:0008006" key="4">
    <source>
        <dbReference type="Google" id="ProtNLM"/>
    </source>
</evidence>
<keyword evidence="1" id="KW-1133">Transmembrane helix</keyword>
<keyword evidence="3" id="KW-1185">Reference proteome</keyword>
<feature type="transmembrane region" description="Helical" evidence="1">
    <location>
        <begin position="216"/>
        <end position="238"/>
    </location>
</feature>
<dbReference type="Proteomes" id="UP000199147">
    <property type="component" value="Unassembled WGS sequence"/>
</dbReference>
<keyword evidence="1" id="KW-0812">Transmembrane</keyword>
<name>A0A0H5SB33_9MYCO</name>
<evidence type="ECO:0000313" key="3">
    <source>
        <dbReference type="Proteomes" id="UP000199147"/>
    </source>
</evidence>
<proteinExistence type="predicted"/>
<organism evidence="2 3">
    <name type="scientific">Mycolicibacterium neworleansense</name>
    <dbReference type="NCBI Taxonomy" id="146018"/>
    <lineage>
        <taxon>Bacteria</taxon>
        <taxon>Bacillati</taxon>
        <taxon>Actinomycetota</taxon>
        <taxon>Actinomycetes</taxon>
        <taxon>Mycobacteriales</taxon>
        <taxon>Mycobacteriaceae</taxon>
        <taxon>Mycolicibacterium</taxon>
    </lineage>
</organism>
<dbReference type="EMBL" id="CWKH01000003">
    <property type="protein sequence ID" value="CRZ18629.1"/>
    <property type="molecule type" value="Genomic_DNA"/>
</dbReference>
<feature type="transmembrane region" description="Helical" evidence="1">
    <location>
        <begin position="183"/>
        <end position="204"/>
    </location>
</feature>
<dbReference type="OrthoDB" id="4762681at2"/>
<keyword evidence="1" id="KW-0472">Membrane</keyword>
<reference evidence="3" key="1">
    <citation type="submission" date="2015-07" db="EMBL/GenBank/DDBJ databases">
        <authorList>
            <person name="Urmite Genomes"/>
        </authorList>
    </citation>
    <scope>NUCLEOTIDE SEQUENCE [LARGE SCALE GENOMIC DNA]</scope>
    <source>
        <strain evidence="3">type strain: ATCC 49404</strain>
    </source>
</reference>